<dbReference type="Proteomes" id="UP000264006">
    <property type="component" value="Plasmid pEDY32-46I"/>
</dbReference>
<keyword evidence="2" id="KW-0614">Plasmid</keyword>
<feature type="transmembrane region" description="Helical" evidence="1">
    <location>
        <begin position="41"/>
        <end position="64"/>
    </location>
</feature>
<dbReference type="AlphaFoldDB" id="A0A346Y6E7"/>
<protein>
    <submittedName>
        <fullName evidence="2">Uncharacterized protein</fullName>
    </submittedName>
</protein>
<reference evidence="2 3" key="1">
    <citation type="submission" date="2018-09" db="EMBL/GenBank/DDBJ databases">
        <title>Complete genome sequence of Euzebya sp. DY32-46 isolated from seawater of Pacific Ocean.</title>
        <authorList>
            <person name="Xu L."/>
            <person name="Wu Y.-H."/>
            <person name="Xu X.-W."/>
        </authorList>
    </citation>
    <scope>NUCLEOTIDE SEQUENCE [LARGE SCALE GENOMIC DNA]</scope>
    <source>
        <strain evidence="2 3">DY32-46</strain>
        <plasmid evidence="3">pedy32-46i</plasmid>
    </source>
</reference>
<sequence>MNERLALLTAFAVTAAVVVTLDATPARVAEAITHPSKASALAAFVSAGGAVIAGAVVVAALWAVRSAFASEETIRGASLFDEVTAEQAAHDDRIVAEAERILRDHKAPTDPDSLEGG</sequence>
<keyword evidence="1" id="KW-0472">Membrane</keyword>
<dbReference type="KEGG" id="euz:DVS28_b0274"/>
<keyword evidence="3" id="KW-1185">Reference proteome</keyword>
<proteinExistence type="predicted"/>
<evidence type="ECO:0000313" key="2">
    <source>
        <dbReference type="EMBL" id="AXV10044.1"/>
    </source>
</evidence>
<gene>
    <name evidence="2" type="ORF">DVS28_b0274</name>
</gene>
<dbReference type="EMBL" id="CP031166">
    <property type="protein sequence ID" value="AXV10044.1"/>
    <property type="molecule type" value="Genomic_DNA"/>
</dbReference>
<organism evidence="2 3">
    <name type="scientific">Euzebya pacifica</name>
    <dbReference type="NCBI Taxonomy" id="1608957"/>
    <lineage>
        <taxon>Bacteria</taxon>
        <taxon>Bacillati</taxon>
        <taxon>Actinomycetota</taxon>
        <taxon>Nitriliruptoria</taxon>
        <taxon>Euzebyales</taxon>
    </lineage>
</organism>
<keyword evidence="1" id="KW-1133">Transmembrane helix</keyword>
<keyword evidence="1" id="KW-0812">Transmembrane</keyword>
<evidence type="ECO:0000256" key="1">
    <source>
        <dbReference type="SAM" id="Phobius"/>
    </source>
</evidence>
<name>A0A346Y6E7_9ACTN</name>
<evidence type="ECO:0000313" key="3">
    <source>
        <dbReference type="Proteomes" id="UP000264006"/>
    </source>
</evidence>
<accession>A0A346Y6E7</accession>
<dbReference type="RefSeq" id="WP_114594634.1">
    <property type="nucleotide sequence ID" value="NZ_CP031166.1"/>
</dbReference>
<geneLocation type="plasmid" evidence="3">
    <name>pedy32-46i</name>
</geneLocation>